<dbReference type="Proteomes" id="UP000225706">
    <property type="component" value="Unassembled WGS sequence"/>
</dbReference>
<keyword evidence="6 8" id="KW-0675">Receptor</keyword>
<dbReference type="GO" id="GO:0004930">
    <property type="term" value="F:G protein-coupled receptor activity"/>
    <property type="evidence" value="ECO:0007669"/>
    <property type="project" value="UniProtKB-KW"/>
</dbReference>
<keyword evidence="13" id="KW-1185">Reference proteome</keyword>
<dbReference type="OrthoDB" id="5964776at2759"/>
<gene>
    <name evidence="12" type="primary">Hcrtr2</name>
    <name evidence="12" type="ORF">AWC38_SpisGene8943</name>
</gene>
<sequence>MNNSSNVSTPNDPPGDPSSPSLEFKTTIIIAYAVIFIIAFLGNSFGLYVVVRKFSSLSVTNLFIANMAVADLLLTVTIMPFQVAFIFADVRWIPGILGNVTCKVVFYIIPVSIAATVFTMMFISFDRFYAIFYPLREKIFRKPKILSATIWILSLVLMIPYPMMYRVQYRPNSDTHLCLQLWPWQDESDPTYAETYRVLKIFHITIFVVLYAWPLSITIVIYFLICRKLWLRKIPGNVTTTNRAAAEKSKRKVVRLLVIIVLVFAICWFPNYVDHYIWYVRPDLINSIPSEVQLSFLWLAHANSAINPCLYILFNSKFRKELFITMTCCPSYRVRLARFLSASSQNEEENSFTTGGTMWKMMSFGRITAYTLPRSPSEKRERGHTNMSLSWMSIKEGNSYPNSPPPQNQNQNSSQDTCNSGDDVLQVYRLS</sequence>
<evidence type="ECO:0000313" key="12">
    <source>
        <dbReference type="EMBL" id="PFX26399.1"/>
    </source>
</evidence>
<dbReference type="PRINTS" id="PR00237">
    <property type="entry name" value="GPCRRHODOPSN"/>
</dbReference>
<dbReference type="AlphaFoldDB" id="A0A2B4SBD4"/>
<evidence type="ECO:0000256" key="5">
    <source>
        <dbReference type="ARBA" id="ARBA00023136"/>
    </source>
</evidence>
<protein>
    <submittedName>
        <fullName evidence="12">Orexin receptor type 2</fullName>
    </submittedName>
</protein>
<evidence type="ECO:0000256" key="2">
    <source>
        <dbReference type="ARBA" id="ARBA00022692"/>
    </source>
</evidence>
<dbReference type="PROSITE" id="PS00237">
    <property type="entry name" value="G_PROTEIN_RECEP_F1_1"/>
    <property type="match status" value="1"/>
</dbReference>
<feature type="transmembrane region" description="Helical" evidence="10">
    <location>
        <begin position="104"/>
        <end position="125"/>
    </location>
</feature>
<keyword evidence="3 10" id="KW-1133">Transmembrane helix</keyword>
<dbReference type="SUPFAM" id="SSF81321">
    <property type="entry name" value="Family A G protein-coupled receptor-like"/>
    <property type="match status" value="1"/>
</dbReference>
<reference evidence="13" key="1">
    <citation type="journal article" date="2017" name="bioRxiv">
        <title>Comparative analysis of the genomes of Stylophora pistillata and Acropora digitifera provides evidence for extensive differences between species of corals.</title>
        <authorList>
            <person name="Voolstra C.R."/>
            <person name="Li Y."/>
            <person name="Liew Y.J."/>
            <person name="Baumgarten S."/>
            <person name="Zoccola D."/>
            <person name="Flot J.-F."/>
            <person name="Tambutte S."/>
            <person name="Allemand D."/>
            <person name="Aranda M."/>
        </authorList>
    </citation>
    <scope>NUCLEOTIDE SEQUENCE [LARGE SCALE GENOMIC DNA]</scope>
</reference>
<dbReference type="PROSITE" id="PS50262">
    <property type="entry name" value="G_PROTEIN_RECEP_F1_2"/>
    <property type="match status" value="1"/>
</dbReference>
<keyword evidence="4 8" id="KW-0297">G-protein coupled receptor</keyword>
<dbReference type="InterPro" id="IPR017452">
    <property type="entry name" value="GPCR_Rhodpsn_7TM"/>
</dbReference>
<keyword evidence="2 8" id="KW-0812">Transmembrane</keyword>
<dbReference type="Pfam" id="PF00001">
    <property type="entry name" value="7tm_1"/>
    <property type="match status" value="1"/>
</dbReference>
<feature type="transmembrane region" description="Helical" evidence="10">
    <location>
        <begin position="145"/>
        <end position="163"/>
    </location>
</feature>
<dbReference type="EMBL" id="LSMT01000127">
    <property type="protein sequence ID" value="PFX26399.1"/>
    <property type="molecule type" value="Genomic_DNA"/>
</dbReference>
<dbReference type="STRING" id="50429.A0A2B4SBD4"/>
<proteinExistence type="inferred from homology"/>
<comment type="subcellular location">
    <subcellularLocation>
        <location evidence="1">Membrane</location>
        <topology evidence="1">Multi-pass membrane protein</topology>
    </subcellularLocation>
</comment>
<feature type="transmembrane region" description="Helical" evidence="10">
    <location>
        <begin position="201"/>
        <end position="225"/>
    </location>
</feature>
<dbReference type="FunFam" id="1.20.1070.10:FF:000291">
    <property type="entry name" value="Predicted protein"/>
    <property type="match status" value="1"/>
</dbReference>
<accession>A0A2B4SBD4</accession>
<comment type="caution">
    <text evidence="12">The sequence shown here is derived from an EMBL/GenBank/DDBJ whole genome shotgun (WGS) entry which is preliminary data.</text>
</comment>
<dbReference type="InterPro" id="IPR000276">
    <property type="entry name" value="GPCR_Rhodpsn"/>
</dbReference>
<evidence type="ECO:0000256" key="3">
    <source>
        <dbReference type="ARBA" id="ARBA00022989"/>
    </source>
</evidence>
<name>A0A2B4SBD4_STYPI</name>
<feature type="transmembrane region" description="Helical" evidence="10">
    <location>
        <begin position="29"/>
        <end position="51"/>
    </location>
</feature>
<feature type="region of interest" description="Disordered" evidence="9">
    <location>
        <begin position="395"/>
        <end position="422"/>
    </location>
</feature>
<feature type="domain" description="G-protein coupled receptors family 1 profile" evidence="11">
    <location>
        <begin position="42"/>
        <end position="311"/>
    </location>
</feature>
<keyword evidence="7 8" id="KW-0807">Transducer</keyword>
<dbReference type="GO" id="GO:0005886">
    <property type="term" value="C:plasma membrane"/>
    <property type="evidence" value="ECO:0007669"/>
    <property type="project" value="TreeGrafter"/>
</dbReference>
<dbReference type="PANTHER" id="PTHR45695">
    <property type="entry name" value="LEUCOKININ RECEPTOR-RELATED"/>
    <property type="match status" value="1"/>
</dbReference>
<evidence type="ECO:0000256" key="9">
    <source>
        <dbReference type="SAM" id="MobiDB-lite"/>
    </source>
</evidence>
<organism evidence="12 13">
    <name type="scientific">Stylophora pistillata</name>
    <name type="common">Smooth cauliflower coral</name>
    <dbReference type="NCBI Taxonomy" id="50429"/>
    <lineage>
        <taxon>Eukaryota</taxon>
        <taxon>Metazoa</taxon>
        <taxon>Cnidaria</taxon>
        <taxon>Anthozoa</taxon>
        <taxon>Hexacorallia</taxon>
        <taxon>Scleractinia</taxon>
        <taxon>Astrocoeniina</taxon>
        <taxon>Pocilloporidae</taxon>
        <taxon>Stylophora</taxon>
    </lineage>
</organism>
<evidence type="ECO:0000259" key="11">
    <source>
        <dbReference type="PROSITE" id="PS50262"/>
    </source>
</evidence>
<feature type="transmembrane region" description="Helical" evidence="10">
    <location>
        <begin position="293"/>
        <end position="314"/>
    </location>
</feature>
<feature type="transmembrane region" description="Helical" evidence="10">
    <location>
        <begin position="253"/>
        <end position="273"/>
    </location>
</feature>
<evidence type="ECO:0000256" key="6">
    <source>
        <dbReference type="ARBA" id="ARBA00023170"/>
    </source>
</evidence>
<evidence type="ECO:0000256" key="7">
    <source>
        <dbReference type="ARBA" id="ARBA00023224"/>
    </source>
</evidence>
<comment type="similarity">
    <text evidence="8">Belongs to the G-protein coupled receptor 1 family.</text>
</comment>
<evidence type="ECO:0000313" key="13">
    <source>
        <dbReference type="Proteomes" id="UP000225706"/>
    </source>
</evidence>
<evidence type="ECO:0000256" key="10">
    <source>
        <dbReference type="SAM" id="Phobius"/>
    </source>
</evidence>
<feature type="transmembrane region" description="Helical" evidence="10">
    <location>
        <begin position="63"/>
        <end position="84"/>
    </location>
</feature>
<evidence type="ECO:0000256" key="1">
    <source>
        <dbReference type="ARBA" id="ARBA00004141"/>
    </source>
</evidence>
<evidence type="ECO:0000256" key="8">
    <source>
        <dbReference type="RuleBase" id="RU000688"/>
    </source>
</evidence>
<dbReference type="PANTHER" id="PTHR45695:SF9">
    <property type="entry name" value="LEUCOKININ RECEPTOR"/>
    <property type="match status" value="1"/>
</dbReference>
<dbReference type="Gene3D" id="1.20.1070.10">
    <property type="entry name" value="Rhodopsin 7-helix transmembrane proteins"/>
    <property type="match status" value="1"/>
</dbReference>
<keyword evidence="5 10" id="KW-0472">Membrane</keyword>
<evidence type="ECO:0000256" key="4">
    <source>
        <dbReference type="ARBA" id="ARBA00023040"/>
    </source>
</evidence>